<keyword evidence="2" id="KW-1185">Reference proteome</keyword>
<dbReference type="Proteomes" id="UP000198582">
    <property type="component" value="Unassembled WGS sequence"/>
</dbReference>
<dbReference type="EMBL" id="FOEF01000007">
    <property type="protein sequence ID" value="SEP38223.1"/>
    <property type="molecule type" value="Genomic_DNA"/>
</dbReference>
<sequence length="37" mass="3995">MRARTGAEILIHKADADWLLKAGKELSALFAEPASGR</sequence>
<gene>
    <name evidence="1" type="ORF">SAMN04489732_107129</name>
</gene>
<accession>A0A1H8XEF2</accession>
<evidence type="ECO:0000313" key="1">
    <source>
        <dbReference type="EMBL" id="SEP38223.1"/>
    </source>
</evidence>
<dbReference type="AlphaFoldDB" id="A0A1H8XEF2"/>
<evidence type="ECO:0000313" key="2">
    <source>
        <dbReference type="Proteomes" id="UP000198582"/>
    </source>
</evidence>
<organism evidence="1 2">
    <name type="scientific">Amycolatopsis saalfeldensis</name>
    <dbReference type="NCBI Taxonomy" id="394193"/>
    <lineage>
        <taxon>Bacteria</taxon>
        <taxon>Bacillati</taxon>
        <taxon>Actinomycetota</taxon>
        <taxon>Actinomycetes</taxon>
        <taxon>Pseudonocardiales</taxon>
        <taxon>Pseudonocardiaceae</taxon>
        <taxon>Amycolatopsis</taxon>
    </lineage>
</organism>
<protein>
    <submittedName>
        <fullName evidence="1">Uncharacterized protein</fullName>
    </submittedName>
</protein>
<reference evidence="2" key="1">
    <citation type="submission" date="2016-10" db="EMBL/GenBank/DDBJ databases">
        <authorList>
            <person name="Varghese N."/>
            <person name="Submissions S."/>
        </authorList>
    </citation>
    <scope>NUCLEOTIDE SEQUENCE [LARGE SCALE GENOMIC DNA]</scope>
    <source>
        <strain evidence="2">DSM 44993</strain>
    </source>
</reference>
<proteinExistence type="predicted"/>
<name>A0A1H8XEF2_9PSEU</name>